<dbReference type="Pfam" id="PF00126">
    <property type="entry name" value="HTH_1"/>
    <property type="match status" value="1"/>
</dbReference>
<dbReference type="Gene3D" id="3.40.190.10">
    <property type="entry name" value="Periplasmic binding protein-like II"/>
    <property type="match status" value="2"/>
</dbReference>
<dbReference type="PANTHER" id="PTHR30579:SF7">
    <property type="entry name" value="HTH-TYPE TRANSCRIPTIONAL REGULATOR LRHA-RELATED"/>
    <property type="match status" value="1"/>
</dbReference>
<evidence type="ECO:0000313" key="6">
    <source>
        <dbReference type="EMBL" id="MFD1703742.1"/>
    </source>
</evidence>
<dbReference type="InterPro" id="IPR005119">
    <property type="entry name" value="LysR_subst-bd"/>
</dbReference>
<dbReference type="Gene3D" id="1.10.10.10">
    <property type="entry name" value="Winged helix-like DNA-binding domain superfamily/Winged helix DNA-binding domain"/>
    <property type="match status" value="1"/>
</dbReference>
<dbReference type="PRINTS" id="PR00039">
    <property type="entry name" value="HTHLYSR"/>
</dbReference>
<evidence type="ECO:0000259" key="5">
    <source>
        <dbReference type="PROSITE" id="PS50931"/>
    </source>
</evidence>
<dbReference type="PANTHER" id="PTHR30579">
    <property type="entry name" value="TRANSCRIPTIONAL REGULATOR"/>
    <property type="match status" value="1"/>
</dbReference>
<dbReference type="InterPro" id="IPR036390">
    <property type="entry name" value="WH_DNA-bd_sf"/>
</dbReference>
<proteinExistence type="inferred from homology"/>
<dbReference type="EMBL" id="JBHUER010000008">
    <property type="protein sequence ID" value="MFD1703742.1"/>
    <property type="molecule type" value="Genomic_DNA"/>
</dbReference>
<comment type="caution">
    <text evidence="6">The sequence shown here is derived from an EMBL/GenBank/DDBJ whole genome shotgun (WGS) entry which is preliminary data.</text>
</comment>
<reference evidence="7" key="1">
    <citation type="journal article" date="2019" name="Int. J. Syst. Evol. Microbiol.">
        <title>The Global Catalogue of Microorganisms (GCM) 10K type strain sequencing project: providing services to taxonomists for standard genome sequencing and annotation.</title>
        <authorList>
            <consortium name="The Broad Institute Genomics Platform"/>
            <consortium name="The Broad Institute Genome Sequencing Center for Infectious Disease"/>
            <person name="Wu L."/>
            <person name="Ma J."/>
        </authorList>
    </citation>
    <scope>NUCLEOTIDE SEQUENCE [LARGE SCALE GENOMIC DNA]</scope>
    <source>
        <strain evidence="7">KCTC 23707</strain>
    </source>
</reference>
<evidence type="ECO:0000256" key="3">
    <source>
        <dbReference type="ARBA" id="ARBA00023125"/>
    </source>
</evidence>
<dbReference type="SUPFAM" id="SSF46785">
    <property type="entry name" value="Winged helix' DNA-binding domain"/>
    <property type="match status" value="1"/>
</dbReference>
<protein>
    <submittedName>
        <fullName evidence="6">LysR substrate-binding domain-containing protein</fullName>
    </submittedName>
</protein>
<sequence>MRPNLDIDSLRIFAEGFALGSFARAADRLGRSQSAVSAQLKKLEERVGTPLTRKSGRGLALTDAGEVLLGYARRILELNDEAVDRVGRPDLEGWVRLGLSQDFAEAWLPAVLARFARAHPKVRIEVRAERNAELIARVGAGDLDLALAWESGEPDGRAETVGALPLVWIGAPGASRRLWDGEPLPLVAFDLPCIFRSAGVAALDRAGIAWRVAFTSPSLAGLWAAAEARLGVTLRTPLGLPRGLAPLDPARAGLPPLADVRLALHRAEAHPAPAVARLAEILRETIADATARAADAA</sequence>
<evidence type="ECO:0000313" key="7">
    <source>
        <dbReference type="Proteomes" id="UP001597308"/>
    </source>
</evidence>
<keyword evidence="4" id="KW-0804">Transcription</keyword>
<organism evidence="6 7">
    <name type="scientific">Methylopila henanensis</name>
    <dbReference type="NCBI Taxonomy" id="873516"/>
    <lineage>
        <taxon>Bacteria</taxon>
        <taxon>Pseudomonadati</taxon>
        <taxon>Pseudomonadota</taxon>
        <taxon>Alphaproteobacteria</taxon>
        <taxon>Hyphomicrobiales</taxon>
        <taxon>Methylopilaceae</taxon>
        <taxon>Methylopila</taxon>
    </lineage>
</organism>
<dbReference type="InterPro" id="IPR000847">
    <property type="entry name" value="LysR_HTH_N"/>
</dbReference>
<dbReference type="InterPro" id="IPR050176">
    <property type="entry name" value="LTTR"/>
</dbReference>
<feature type="domain" description="HTH lysR-type" evidence="5">
    <location>
        <begin position="5"/>
        <end position="62"/>
    </location>
</feature>
<dbReference type="SUPFAM" id="SSF53850">
    <property type="entry name" value="Periplasmic binding protein-like II"/>
    <property type="match status" value="1"/>
</dbReference>
<comment type="similarity">
    <text evidence="1">Belongs to the LysR transcriptional regulatory family.</text>
</comment>
<gene>
    <name evidence="6" type="ORF">ACFSCV_12095</name>
</gene>
<keyword evidence="3" id="KW-0238">DNA-binding</keyword>
<accession>A0ABW4K6K8</accession>
<evidence type="ECO:0000256" key="2">
    <source>
        <dbReference type="ARBA" id="ARBA00023015"/>
    </source>
</evidence>
<evidence type="ECO:0000256" key="1">
    <source>
        <dbReference type="ARBA" id="ARBA00009437"/>
    </source>
</evidence>
<dbReference type="Proteomes" id="UP001597308">
    <property type="component" value="Unassembled WGS sequence"/>
</dbReference>
<dbReference type="PROSITE" id="PS50931">
    <property type="entry name" value="HTH_LYSR"/>
    <property type="match status" value="1"/>
</dbReference>
<dbReference type="InterPro" id="IPR036388">
    <property type="entry name" value="WH-like_DNA-bd_sf"/>
</dbReference>
<dbReference type="RefSeq" id="WP_378799833.1">
    <property type="nucleotide sequence ID" value="NZ_JBHUER010000008.1"/>
</dbReference>
<keyword evidence="2" id="KW-0805">Transcription regulation</keyword>
<evidence type="ECO:0000256" key="4">
    <source>
        <dbReference type="ARBA" id="ARBA00023163"/>
    </source>
</evidence>
<dbReference type="Pfam" id="PF03466">
    <property type="entry name" value="LysR_substrate"/>
    <property type="match status" value="1"/>
</dbReference>
<keyword evidence="7" id="KW-1185">Reference proteome</keyword>
<name>A0ABW4K6K8_9HYPH</name>